<protein>
    <submittedName>
        <fullName evidence="1">Uncharacterized protein</fullName>
    </submittedName>
</protein>
<gene>
    <name evidence="1" type="ORF">XH94_32560</name>
</gene>
<organism evidence="1 2">
    <name type="scientific">Bradyrhizobium zhanjiangense</name>
    <dbReference type="NCBI Taxonomy" id="1325107"/>
    <lineage>
        <taxon>Bacteria</taxon>
        <taxon>Pseudomonadati</taxon>
        <taxon>Pseudomonadota</taxon>
        <taxon>Alphaproteobacteria</taxon>
        <taxon>Hyphomicrobiales</taxon>
        <taxon>Nitrobacteraceae</taxon>
        <taxon>Bradyrhizobium</taxon>
    </lineage>
</organism>
<dbReference type="EMBL" id="LBJM01000089">
    <property type="protein sequence ID" value="RXH31999.1"/>
    <property type="molecule type" value="Genomic_DNA"/>
</dbReference>
<sequence length="133" mass="14498">MPRRQTQNSAALAEDFDQRAIAFLRSAEEGLVRAYLAAASAKDADGAAAAFEAARYDGILQGVKLLPSYPIERSEFDALPLHQSEDEIARRDHLVGLYRWRAGGVCWVLVMGNSNGTAAFFQPEFTDGPAPLN</sequence>
<proteinExistence type="predicted"/>
<dbReference type="AlphaFoldDB" id="A0A4V1L2L2"/>
<accession>A0A4V1L2L2</accession>
<evidence type="ECO:0000313" key="1">
    <source>
        <dbReference type="EMBL" id="RXH31999.1"/>
    </source>
</evidence>
<reference evidence="1 2" key="1">
    <citation type="submission" date="2015-04" db="EMBL/GenBank/DDBJ databases">
        <title>Comparative genomics of rhizobia nodulating Arachis hypogaea in China.</title>
        <authorList>
            <person name="Li Y."/>
        </authorList>
    </citation>
    <scope>NUCLEOTIDE SEQUENCE [LARGE SCALE GENOMIC DNA]</scope>
    <source>
        <strain evidence="1 2">CCBAU 51787</strain>
    </source>
</reference>
<evidence type="ECO:0000313" key="2">
    <source>
        <dbReference type="Proteomes" id="UP000290565"/>
    </source>
</evidence>
<comment type="caution">
    <text evidence="1">The sequence shown here is derived from an EMBL/GenBank/DDBJ whole genome shotgun (WGS) entry which is preliminary data.</text>
</comment>
<name>A0A4V1L2L2_9BRAD</name>
<dbReference type="Proteomes" id="UP000290565">
    <property type="component" value="Unassembled WGS sequence"/>
</dbReference>